<accession>E6LPF8</accession>
<dbReference type="GO" id="GO:0050660">
    <property type="term" value="F:flavin adenine dinucleotide binding"/>
    <property type="evidence" value="ECO:0007669"/>
    <property type="project" value="InterPro"/>
</dbReference>
<dbReference type="EMBL" id="AEPW01000077">
    <property type="protein sequence ID" value="EFU76227.1"/>
    <property type="molecule type" value="Genomic_DNA"/>
</dbReference>
<dbReference type="InterPro" id="IPR018517">
    <property type="entry name" value="tRNA_hU_synthase_CS"/>
</dbReference>
<dbReference type="eggNOG" id="COG0042">
    <property type="taxonomic scope" value="Bacteria"/>
</dbReference>
<evidence type="ECO:0000256" key="4">
    <source>
        <dbReference type="ARBA" id="ARBA00022694"/>
    </source>
</evidence>
<dbReference type="GO" id="GO:0003723">
    <property type="term" value="F:RNA binding"/>
    <property type="evidence" value="ECO:0007669"/>
    <property type="project" value="TreeGrafter"/>
</dbReference>
<organism evidence="11 12">
    <name type="scientific">Lachnoanaerobaculum saburreum DSM 3986</name>
    <dbReference type="NCBI Taxonomy" id="887325"/>
    <lineage>
        <taxon>Bacteria</taxon>
        <taxon>Bacillati</taxon>
        <taxon>Bacillota</taxon>
        <taxon>Clostridia</taxon>
        <taxon>Lachnospirales</taxon>
        <taxon>Lachnospiraceae</taxon>
        <taxon>Lachnoanaerobaculum</taxon>
    </lineage>
</organism>
<evidence type="ECO:0000256" key="8">
    <source>
        <dbReference type="PIRSR" id="PIRSR006621-1"/>
    </source>
</evidence>
<dbReference type="Pfam" id="PF01207">
    <property type="entry name" value="Dus"/>
    <property type="match status" value="1"/>
</dbReference>
<gene>
    <name evidence="11" type="ORF">HMPREF0381_1843</name>
</gene>
<evidence type="ECO:0000313" key="12">
    <source>
        <dbReference type="Proteomes" id="UP000003434"/>
    </source>
</evidence>
<dbReference type="EC" id="1.3.1.-" evidence="7"/>
<keyword evidence="3 7" id="KW-0288">FMN</keyword>
<evidence type="ECO:0000313" key="11">
    <source>
        <dbReference type="EMBL" id="EFU76227.1"/>
    </source>
</evidence>
<feature type="active site" description="Proton donor" evidence="8">
    <location>
        <position position="94"/>
    </location>
</feature>
<feature type="domain" description="DUS-like FMN-binding" evidence="10">
    <location>
        <begin position="5"/>
        <end position="238"/>
    </location>
</feature>
<name>E6LPF8_9FIRM</name>
<evidence type="ECO:0000256" key="7">
    <source>
        <dbReference type="PIRNR" id="PIRNR006621"/>
    </source>
</evidence>
<evidence type="ECO:0000256" key="1">
    <source>
        <dbReference type="ARBA" id="ARBA00001917"/>
    </source>
</evidence>
<dbReference type="InterPro" id="IPR013785">
    <property type="entry name" value="Aldolase_TIM"/>
</dbReference>
<keyword evidence="6 7" id="KW-0560">Oxidoreductase</keyword>
<dbReference type="RefSeq" id="WP_008751608.1">
    <property type="nucleotide sequence ID" value="NZ_GL622296.1"/>
</dbReference>
<dbReference type="InterPro" id="IPR001269">
    <property type="entry name" value="DUS_fam"/>
</dbReference>
<dbReference type="GO" id="GO:0017150">
    <property type="term" value="F:tRNA dihydrouridine synthase activity"/>
    <property type="evidence" value="ECO:0007669"/>
    <property type="project" value="InterPro"/>
</dbReference>
<comment type="function">
    <text evidence="7">Catalyzes the synthesis of 5,6-dihydrouridine (D), a modified base found in the D-loop of most tRNAs, via the reduction of the C5-C6 double bond in target uridines.</text>
</comment>
<evidence type="ECO:0000256" key="2">
    <source>
        <dbReference type="ARBA" id="ARBA00022630"/>
    </source>
</evidence>
<dbReference type="PANTHER" id="PTHR45846">
    <property type="entry name" value="TRNA-DIHYDROURIDINE(47) SYNTHASE [NAD(P)(+)]-LIKE"/>
    <property type="match status" value="1"/>
</dbReference>
<evidence type="ECO:0000256" key="3">
    <source>
        <dbReference type="ARBA" id="ARBA00022643"/>
    </source>
</evidence>
<dbReference type="Gene3D" id="3.20.20.70">
    <property type="entry name" value="Aldolase class I"/>
    <property type="match status" value="1"/>
</dbReference>
<comment type="cofactor">
    <cofactor evidence="1 7 9">
        <name>FMN</name>
        <dbReference type="ChEBI" id="CHEBI:58210"/>
    </cofactor>
</comment>
<evidence type="ECO:0000256" key="6">
    <source>
        <dbReference type="ARBA" id="ARBA00023002"/>
    </source>
</evidence>
<dbReference type="SUPFAM" id="SSF51395">
    <property type="entry name" value="FMN-linked oxidoreductases"/>
    <property type="match status" value="1"/>
</dbReference>
<dbReference type="PROSITE" id="PS01136">
    <property type="entry name" value="UPF0034"/>
    <property type="match status" value="1"/>
</dbReference>
<dbReference type="PIRSF" id="PIRSF006621">
    <property type="entry name" value="Dus"/>
    <property type="match status" value="1"/>
</dbReference>
<feature type="binding site" evidence="9">
    <location>
        <position position="64"/>
    </location>
    <ligand>
        <name>FMN</name>
        <dbReference type="ChEBI" id="CHEBI:58210"/>
    </ligand>
</feature>
<evidence type="ECO:0000259" key="10">
    <source>
        <dbReference type="Pfam" id="PF01207"/>
    </source>
</evidence>
<keyword evidence="2 7" id="KW-0285">Flavoprotein</keyword>
<dbReference type="AlphaFoldDB" id="E6LPF8"/>
<evidence type="ECO:0000256" key="5">
    <source>
        <dbReference type="ARBA" id="ARBA00022857"/>
    </source>
</evidence>
<protein>
    <recommendedName>
        <fullName evidence="7">tRNA-dihydrouridine synthase</fullName>
        <ecNumber evidence="7">1.3.1.-</ecNumber>
    </recommendedName>
</protein>
<comment type="caution">
    <text evidence="11">The sequence shown here is derived from an EMBL/GenBank/DDBJ whole genome shotgun (WGS) entry which is preliminary data.</text>
</comment>
<dbReference type="Proteomes" id="UP000003434">
    <property type="component" value="Unassembled WGS sequence"/>
</dbReference>
<feature type="binding site" evidence="9">
    <location>
        <position position="134"/>
    </location>
    <ligand>
        <name>FMN</name>
        <dbReference type="ChEBI" id="CHEBI:58210"/>
    </ligand>
</feature>
<sequence>MDIYMAPMEGVTNYVFRKVYIRHFSGVDKFFTPFITPHMKKGFSKSELMELDKDYNKGQYLIPQILTNSVQDFFKLSGEIKQMGYNELNINIGCPSATVTSKGRGSGFLQDTKAIDKFFYEIFEKTVDIKISIKTRIGFCDYSEWDDLVKVYEKYNFCEIIIHPRLRSDFYKNKVYIPAFIEACKILKSKLVYNGDINTMDDFKILNEQLKENKVDTVMIGRGLVRNPLLPEAIKTGAKITDLRKTVDFLDDIKEEYLSLDFGERNTLFKLKELWGMVLSDERYSKILKRIRKADTINKYKKHIEELRIS</sequence>
<reference evidence="11 12" key="1">
    <citation type="submission" date="2010-12" db="EMBL/GenBank/DDBJ databases">
        <authorList>
            <person name="Muzny D."/>
            <person name="Qin X."/>
            <person name="Deng J."/>
            <person name="Jiang H."/>
            <person name="Liu Y."/>
            <person name="Qu J."/>
            <person name="Song X.-Z."/>
            <person name="Zhang L."/>
            <person name="Thornton R."/>
            <person name="Coyle M."/>
            <person name="Francisco L."/>
            <person name="Jackson L."/>
            <person name="Javaid M."/>
            <person name="Korchina V."/>
            <person name="Kovar C."/>
            <person name="Mata R."/>
            <person name="Mathew T."/>
            <person name="Ngo R."/>
            <person name="Nguyen L."/>
            <person name="Nguyen N."/>
            <person name="Okwuonu G."/>
            <person name="Ongeri F."/>
            <person name="Pham C."/>
            <person name="Simmons D."/>
            <person name="Wilczek-Boney K."/>
            <person name="Hale W."/>
            <person name="Jakkamsetti A."/>
            <person name="Pham P."/>
            <person name="Ruth R."/>
            <person name="San Lucas F."/>
            <person name="Warren J."/>
            <person name="Zhang J."/>
            <person name="Zhao Z."/>
            <person name="Zhou C."/>
            <person name="Zhu D."/>
            <person name="Lee S."/>
            <person name="Bess C."/>
            <person name="Blankenburg K."/>
            <person name="Forbes L."/>
            <person name="Fu Q."/>
            <person name="Gubbala S."/>
            <person name="Hirani K."/>
            <person name="Jayaseelan J.C."/>
            <person name="Lara F."/>
            <person name="Munidasa M."/>
            <person name="Palculict T."/>
            <person name="Patil S."/>
            <person name="Pu L.-L."/>
            <person name="Saada N."/>
            <person name="Tang L."/>
            <person name="Weissenberger G."/>
            <person name="Zhu Y."/>
            <person name="Hemphill L."/>
            <person name="Shang Y."/>
            <person name="Youmans B."/>
            <person name="Ayvaz T."/>
            <person name="Ross M."/>
            <person name="Santibanez J."/>
            <person name="Aqrawi P."/>
            <person name="Gross S."/>
            <person name="Joshi V."/>
            <person name="Fowler G."/>
            <person name="Nazareth L."/>
            <person name="Reid J."/>
            <person name="Worley K."/>
            <person name="Petrosino J."/>
            <person name="Highlander S."/>
            <person name="Gibbs R."/>
        </authorList>
    </citation>
    <scope>NUCLEOTIDE SEQUENCE [LARGE SCALE GENOMIC DNA]</scope>
    <source>
        <strain evidence="11 12">DSM 3986</strain>
    </source>
</reference>
<dbReference type="InterPro" id="IPR035587">
    <property type="entry name" value="DUS-like_FMN-bd"/>
</dbReference>
<keyword evidence="4 7" id="KW-0819">tRNA processing</keyword>
<evidence type="ECO:0000256" key="9">
    <source>
        <dbReference type="PIRSR" id="PIRSR006621-2"/>
    </source>
</evidence>
<keyword evidence="9" id="KW-0547">Nucleotide-binding</keyword>
<comment type="similarity">
    <text evidence="7">Belongs to the dus family.</text>
</comment>
<dbReference type="CDD" id="cd02801">
    <property type="entry name" value="DUS_like_FMN"/>
    <property type="match status" value="1"/>
</dbReference>
<keyword evidence="5" id="KW-0521">NADP</keyword>
<proteinExistence type="inferred from homology"/>
<feature type="binding site" evidence="9">
    <location>
        <begin position="221"/>
        <end position="222"/>
    </location>
    <ligand>
        <name>FMN</name>
        <dbReference type="ChEBI" id="CHEBI:58210"/>
    </ligand>
</feature>
<dbReference type="PANTHER" id="PTHR45846:SF1">
    <property type="entry name" value="TRNA-DIHYDROURIDINE(47) SYNTHASE [NAD(P)(+)]-LIKE"/>
    <property type="match status" value="1"/>
</dbReference>
<feature type="binding site" evidence="9">
    <location>
        <position position="163"/>
    </location>
    <ligand>
        <name>FMN</name>
        <dbReference type="ChEBI" id="CHEBI:58210"/>
    </ligand>
</feature>
<dbReference type="HOGENOM" id="CLU_013299_6_0_9"/>